<dbReference type="KEGG" id="pchm:VFPPC_15871"/>
<dbReference type="AlphaFoldDB" id="A0A179FUR2"/>
<gene>
    <name evidence="2" type="ORF">VFPPC_15871</name>
</gene>
<dbReference type="GeneID" id="28857618"/>
<name>A0A179FUR2_METCM</name>
<sequence length="136" mass="15041">MMRSHTNISSPHRPCPDRARQPSQHSMVSEKIAPPILAGWQPLLRLFPSRIASSACFSSLPLPYLLRSPPSHKAIHHSLQQLENRPNLAIRVKLDCTERKPNRIEDPGALVDTEPIACLPLQYQPAPSGASSTSQV</sequence>
<proteinExistence type="predicted"/>
<keyword evidence="3" id="KW-1185">Reference proteome</keyword>
<evidence type="ECO:0000256" key="1">
    <source>
        <dbReference type="SAM" id="MobiDB-lite"/>
    </source>
</evidence>
<dbReference type="Proteomes" id="UP000078397">
    <property type="component" value="Unassembled WGS sequence"/>
</dbReference>
<comment type="caution">
    <text evidence="2">The sequence shown here is derived from an EMBL/GenBank/DDBJ whole genome shotgun (WGS) entry which is preliminary data.</text>
</comment>
<feature type="region of interest" description="Disordered" evidence="1">
    <location>
        <begin position="1"/>
        <end position="28"/>
    </location>
</feature>
<feature type="compositionally biased region" description="Polar residues" evidence="1">
    <location>
        <begin position="1"/>
        <end position="10"/>
    </location>
</feature>
<evidence type="ECO:0000313" key="2">
    <source>
        <dbReference type="EMBL" id="OAQ68739.1"/>
    </source>
</evidence>
<protein>
    <submittedName>
        <fullName evidence="2">Uncharacterized protein</fullName>
    </submittedName>
</protein>
<accession>A0A179FUR2</accession>
<dbReference type="EMBL" id="LSBJ02000003">
    <property type="protein sequence ID" value="OAQ68739.1"/>
    <property type="molecule type" value="Genomic_DNA"/>
</dbReference>
<organism evidence="2 3">
    <name type="scientific">Pochonia chlamydosporia 170</name>
    <dbReference type="NCBI Taxonomy" id="1380566"/>
    <lineage>
        <taxon>Eukaryota</taxon>
        <taxon>Fungi</taxon>
        <taxon>Dikarya</taxon>
        <taxon>Ascomycota</taxon>
        <taxon>Pezizomycotina</taxon>
        <taxon>Sordariomycetes</taxon>
        <taxon>Hypocreomycetidae</taxon>
        <taxon>Hypocreales</taxon>
        <taxon>Clavicipitaceae</taxon>
        <taxon>Pochonia</taxon>
    </lineage>
</organism>
<dbReference type="RefSeq" id="XP_018145589.1">
    <property type="nucleotide sequence ID" value="XM_018293624.1"/>
</dbReference>
<evidence type="ECO:0000313" key="3">
    <source>
        <dbReference type="Proteomes" id="UP000078397"/>
    </source>
</evidence>
<reference evidence="2 3" key="1">
    <citation type="journal article" date="2016" name="PLoS Pathog.">
        <title>Biosynthesis of antibiotic leucinostatins in bio-control fungus Purpureocillium lilacinum and their inhibition on phytophthora revealed by genome mining.</title>
        <authorList>
            <person name="Wang G."/>
            <person name="Liu Z."/>
            <person name="Lin R."/>
            <person name="Li E."/>
            <person name="Mao Z."/>
            <person name="Ling J."/>
            <person name="Yang Y."/>
            <person name="Yin W.B."/>
            <person name="Xie B."/>
        </authorList>
    </citation>
    <scope>NUCLEOTIDE SEQUENCE [LARGE SCALE GENOMIC DNA]</scope>
    <source>
        <strain evidence="2">170</strain>
    </source>
</reference>